<dbReference type="InterPro" id="IPR000863">
    <property type="entry name" value="Sulfotransferase_dom"/>
</dbReference>
<keyword evidence="7" id="KW-1185">Reference proteome</keyword>
<evidence type="ECO:0000256" key="1">
    <source>
        <dbReference type="ARBA" id="ARBA00005771"/>
    </source>
</evidence>
<dbReference type="EMBL" id="OZ075129">
    <property type="protein sequence ID" value="CAL4959474.1"/>
    <property type="molecule type" value="Genomic_DNA"/>
</dbReference>
<reference evidence="6 7" key="2">
    <citation type="submission" date="2024-10" db="EMBL/GenBank/DDBJ databases">
        <authorList>
            <person name="Ryan C."/>
        </authorList>
    </citation>
    <scope>NUCLEOTIDE SEQUENCE [LARGE SCALE GENOMIC DNA]</scope>
</reference>
<evidence type="ECO:0000313" key="6">
    <source>
        <dbReference type="EMBL" id="CAL4959474.1"/>
    </source>
</evidence>
<accession>A0ABC8ZEB7</accession>
<dbReference type="Gene3D" id="3.40.50.300">
    <property type="entry name" value="P-loop containing nucleotide triphosphate hydrolases"/>
    <property type="match status" value="1"/>
</dbReference>
<protein>
    <recommendedName>
        <fullName evidence="3">Sulfotransferase</fullName>
        <ecNumber evidence="3">2.8.2.-</ecNumber>
    </recommendedName>
</protein>
<evidence type="ECO:0000256" key="4">
    <source>
        <dbReference type="SAM" id="MobiDB-lite"/>
    </source>
</evidence>
<gene>
    <name evidence="6" type="ORF">URODEC1_LOCUS43807</name>
</gene>
<dbReference type="Proteomes" id="UP001497457">
    <property type="component" value="Chromosome 19rd"/>
</dbReference>
<evidence type="ECO:0000259" key="5">
    <source>
        <dbReference type="Pfam" id="PF00685"/>
    </source>
</evidence>
<organism evidence="6 7">
    <name type="scientific">Urochloa decumbens</name>
    <dbReference type="NCBI Taxonomy" id="240449"/>
    <lineage>
        <taxon>Eukaryota</taxon>
        <taxon>Viridiplantae</taxon>
        <taxon>Streptophyta</taxon>
        <taxon>Embryophyta</taxon>
        <taxon>Tracheophyta</taxon>
        <taxon>Spermatophyta</taxon>
        <taxon>Magnoliopsida</taxon>
        <taxon>Liliopsida</taxon>
        <taxon>Poales</taxon>
        <taxon>Poaceae</taxon>
        <taxon>PACMAD clade</taxon>
        <taxon>Panicoideae</taxon>
        <taxon>Panicodae</taxon>
        <taxon>Paniceae</taxon>
        <taxon>Melinidinae</taxon>
        <taxon>Urochloa</taxon>
    </lineage>
</organism>
<comment type="similarity">
    <text evidence="1 3">Belongs to the sulfotransferase 1 family.</text>
</comment>
<keyword evidence="2 3" id="KW-0808">Transferase</keyword>
<feature type="region of interest" description="Disordered" evidence="4">
    <location>
        <begin position="1"/>
        <end position="21"/>
    </location>
</feature>
<dbReference type="GO" id="GO:0016740">
    <property type="term" value="F:transferase activity"/>
    <property type="evidence" value="ECO:0007669"/>
    <property type="project" value="UniProtKB-KW"/>
</dbReference>
<proteinExistence type="inferred from homology"/>
<reference evidence="7" key="1">
    <citation type="submission" date="2024-06" db="EMBL/GenBank/DDBJ databases">
        <authorList>
            <person name="Ryan C."/>
        </authorList>
    </citation>
    <scope>NUCLEOTIDE SEQUENCE [LARGE SCALE GENOMIC DNA]</scope>
</reference>
<evidence type="ECO:0000256" key="3">
    <source>
        <dbReference type="RuleBase" id="RU361155"/>
    </source>
</evidence>
<evidence type="ECO:0000256" key="2">
    <source>
        <dbReference type="ARBA" id="ARBA00022679"/>
    </source>
</evidence>
<dbReference type="InterPro" id="IPR027417">
    <property type="entry name" value="P-loop_NTPase"/>
</dbReference>
<name>A0ABC8ZEB7_9POAL</name>
<feature type="domain" description="Sulfotransferase" evidence="5">
    <location>
        <begin position="74"/>
        <end position="338"/>
    </location>
</feature>
<evidence type="ECO:0000313" key="7">
    <source>
        <dbReference type="Proteomes" id="UP001497457"/>
    </source>
</evidence>
<dbReference type="EC" id="2.8.2.-" evidence="3"/>
<dbReference type="Pfam" id="PF00685">
    <property type="entry name" value="Sulfotransfer_1"/>
    <property type="match status" value="1"/>
</dbReference>
<dbReference type="PANTHER" id="PTHR11783">
    <property type="entry name" value="SULFOTRANSFERASE SULT"/>
    <property type="match status" value="1"/>
</dbReference>
<sequence>MNRVESIGSMGEDDGQEGATTMPHADAAGIVASLPLETRWPSLSSLRRYAGFWLPEVVLKDAFPAVHSVLEPRPTDVFLASFPKSGSTWLKALAFATLNRSSHPPLAGDHPLRHCGPHDCVRFLEMGLNTSGGAAGEFFEALPSPRVLATHLPYTLLPGRITHECRIVYICRDPKDALVSFWLFAKKASSARGVDAGSFTMQEAFDLFCEGRCPAGPQWQHALQYWVESVRRPDRVLFLRYEEMLLDPESHVKKLAKFMGCEFSDEEEEEGIASAIVELCSLGKLKGMEANRNGTTSWGVKNESFFREGVAGGWSNHMTPEMGHRLDKIVEDALQGSGFTFATSSAPSSSS</sequence>
<dbReference type="AlphaFoldDB" id="A0ABC8ZEB7"/>
<dbReference type="SUPFAM" id="SSF52540">
    <property type="entry name" value="P-loop containing nucleoside triphosphate hydrolases"/>
    <property type="match status" value="1"/>
</dbReference>